<comment type="caution">
    <text evidence="7">The sequence shown here is derived from an EMBL/GenBank/DDBJ whole genome shotgun (WGS) entry which is preliminary data.</text>
</comment>
<dbReference type="PANTHER" id="PTHR30055">
    <property type="entry name" value="HTH-TYPE TRANSCRIPTIONAL REGULATOR RUTR"/>
    <property type="match status" value="1"/>
</dbReference>
<dbReference type="Pfam" id="PF00440">
    <property type="entry name" value="TetR_N"/>
    <property type="match status" value="1"/>
</dbReference>
<evidence type="ECO:0000256" key="3">
    <source>
        <dbReference type="ARBA" id="ARBA00023125"/>
    </source>
</evidence>
<organism evidence="7 8">
    <name type="scientific">Natrarchaeobius halalkaliphilus</name>
    <dbReference type="NCBI Taxonomy" id="1679091"/>
    <lineage>
        <taxon>Archaea</taxon>
        <taxon>Methanobacteriati</taxon>
        <taxon>Methanobacteriota</taxon>
        <taxon>Stenosarchaea group</taxon>
        <taxon>Halobacteria</taxon>
        <taxon>Halobacteriales</taxon>
        <taxon>Natrialbaceae</taxon>
        <taxon>Natrarchaeobius</taxon>
    </lineage>
</organism>
<protein>
    <submittedName>
        <fullName evidence="7">TetR/AcrR family transcriptional regulator</fullName>
    </submittedName>
</protein>
<keyword evidence="1" id="KW-0678">Repressor</keyword>
<dbReference type="Pfam" id="PF13977">
    <property type="entry name" value="TetR_C_6"/>
    <property type="match status" value="1"/>
</dbReference>
<dbReference type="InterPro" id="IPR036271">
    <property type="entry name" value="Tet_transcr_reg_TetR-rel_C_sf"/>
</dbReference>
<dbReference type="Proteomes" id="UP000273828">
    <property type="component" value="Unassembled WGS sequence"/>
</dbReference>
<evidence type="ECO:0000313" key="8">
    <source>
        <dbReference type="Proteomes" id="UP000273828"/>
    </source>
</evidence>
<dbReference type="GO" id="GO:0003700">
    <property type="term" value="F:DNA-binding transcription factor activity"/>
    <property type="evidence" value="ECO:0007669"/>
    <property type="project" value="TreeGrafter"/>
</dbReference>
<proteinExistence type="predicted"/>
<dbReference type="PROSITE" id="PS50977">
    <property type="entry name" value="HTH_TETR_2"/>
    <property type="match status" value="1"/>
</dbReference>
<keyword evidence="4" id="KW-0804">Transcription</keyword>
<evidence type="ECO:0000256" key="4">
    <source>
        <dbReference type="ARBA" id="ARBA00023163"/>
    </source>
</evidence>
<dbReference type="SUPFAM" id="SSF48498">
    <property type="entry name" value="Tetracyclin repressor-like, C-terminal domain"/>
    <property type="match status" value="1"/>
</dbReference>
<dbReference type="OrthoDB" id="135877at2157"/>
<evidence type="ECO:0000313" key="7">
    <source>
        <dbReference type="EMBL" id="RQG88882.1"/>
    </source>
</evidence>
<dbReference type="InterPro" id="IPR050109">
    <property type="entry name" value="HTH-type_TetR-like_transc_reg"/>
</dbReference>
<keyword evidence="8" id="KW-1185">Reference proteome</keyword>
<keyword evidence="2" id="KW-0805">Transcription regulation</keyword>
<keyword evidence="3 5" id="KW-0238">DNA-binding</keyword>
<dbReference type="Gene3D" id="1.10.357.10">
    <property type="entry name" value="Tetracycline Repressor, domain 2"/>
    <property type="match status" value="1"/>
</dbReference>
<dbReference type="InterPro" id="IPR009057">
    <property type="entry name" value="Homeodomain-like_sf"/>
</dbReference>
<name>A0A3N6MU20_9EURY</name>
<gene>
    <name evidence="7" type="ORF">EA462_10820</name>
</gene>
<dbReference type="SUPFAM" id="SSF46689">
    <property type="entry name" value="Homeodomain-like"/>
    <property type="match status" value="1"/>
</dbReference>
<reference evidence="7 8" key="1">
    <citation type="submission" date="2018-10" db="EMBL/GenBank/DDBJ databases">
        <title>Natrarchaeobius chitinivorans gen. nov., sp. nov., and Natrarchaeobius haloalkaliphilus sp. nov., alkaliphilic, chitin-utilizing haloarchaea from hypersaline alkaline lakes.</title>
        <authorList>
            <person name="Sorokin D.Y."/>
            <person name="Elcheninov A.G."/>
            <person name="Kostrikina N.A."/>
            <person name="Bale N.J."/>
            <person name="Sinninghe Damste J.S."/>
            <person name="Khijniak T.V."/>
            <person name="Kublanov I.V."/>
            <person name="Toshchakov S.V."/>
        </authorList>
    </citation>
    <scope>NUCLEOTIDE SEQUENCE [LARGE SCALE GENOMIC DNA]</scope>
    <source>
        <strain evidence="7 8">AArcht-Sl</strain>
    </source>
</reference>
<dbReference type="InterPro" id="IPR001647">
    <property type="entry name" value="HTH_TetR"/>
</dbReference>
<dbReference type="InterPro" id="IPR039538">
    <property type="entry name" value="BetI_C"/>
</dbReference>
<evidence type="ECO:0000259" key="6">
    <source>
        <dbReference type="PROSITE" id="PS50977"/>
    </source>
</evidence>
<dbReference type="PANTHER" id="PTHR30055:SF234">
    <property type="entry name" value="HTH-TYPE TRANSCRIPTIONAL REGULATOR BETI"/>
    <property type="match status" value="1"/>
</dbReference>
<dbReference type="AlphaFoldDB" id="A0A3N6MU20"/>
<feature type="domain" description="HTH tetR-type" evidence="6">
    <location>
        <begin position="10"/>
        <end position="70"/>
    </location>
</feature>
<feature type="DNA-binding region" description="H-T-H motif" evidence="5">
    <location>
        <begin position="33"/>
        <end position="52"/>
    </location>
</feature>
<dbReference type="EMBL" id="REFY01000004">
    <property type="protein sequence ID" value="RQG88882.1"/>
    <property type="molecule type" value="Genomic_DNA"/>
</dbReference>
<accession>A0A3N6MU20</accession>
<dbReference type="RefSeq" id="WP_124178568.1">
    <property type="nucleotide sequence ID" value="NZ_REFY01000004.1"/>
</dbReference>
<evidence type="ECO:0000256" key="2">
    <source>
        <dbReference type="ARBA" id="ARBA00023015"/>
    </source>
</evidence>
<evidence type="ECO:0000256" key="1">
    <source>
        <dbReference type="ARBA" id="ARBA00022491"/>
    </source>
</evidence>
<sequence length="199" mass="22821">MATDLFDEPDGTREEILAATYRALRTHGYADLTISAIGEEFEKSPSLVYRHYESKDDLVLACLAFMLERFEARMTDDEITDSRRRLEAFLHWGLDEMSSTRYRFVTTLVELRLQATHDEAYQEHFTRSDDVFESHVVEIVQSGVDRGDFQECDPERVAAMLVTIVSGALFRRATSDSAAWPADVQAELEAYLESTVYRD</sequence>
<dbReference type="GO" id="GO:0000976">
    <property type="term" value="F:transcription cis-regulatory region binding"/>
    <property type="evidence" value="ECO:0007669"/>
    <property type="project" value="TreeGrafter"/>
</dbReference>
<evidence type="ECO:0000256" key="5">
    <source>
        <dbReference type="PROSITE-ProRule" id="PRU00335"/>
    </source>
</evidence>